<dbReference type="EMBL" id="JAXCGZ010020903">
    <property type="protein sequence ID" value="KAK7063241.1"/>
    <property type="molecule type" value="Genomic_DNA"/>
</dbReference>
<feature type="non-terminal residue" evidence="1">
    <location>
        <position position="86"/>
    </location>
</feature>
<feature type="non-terminal residue" evidence="1">
    <location>
        <position position="1"/>
    </location>
</feature>
<dbReference type="Gene3D" id="1.10.150.120">
    <property type="entry name" value="[2Fe-2S]-binding domain"/>
    <property type="match status" value="1"/>
</dbReference>
<proteinExistence type="predicted"/>
<sequence>NLCRCTGYRPILDSFRNLTLDGVDNITCGRSDCCQLKNAKHTSNWCKHMNNEESDCSSEISTTLHNESHFRPYDSSQDIIFPPELK</sequence>
<dbReference type="Proteomes" id="UP001381693">
    <property type="component" value="Unassembled WGS sequence"/>
</dbReference>
<organism evidence="1 2">
    <name type="scientific">Halocaridina rubra</name>
    <name type="common">Hawaiian red shrimp</name>
    <dbReference type="NCBI Taxonomy" id="373956"/>
    <lineage>
        <taxon>Eukaryota</taxon>
        <taxon>Metazoa</taxon>
        <taxon>Ecdysozoa</taxon>
        <taxon>Arthropoda</taxon>
        <taxon>Crustacea</taxon>
        <taxon>Multicrustacea</taxon>
        <taxon>Malacostraca</taxon>
        <taxon>Eumalacostraca</taxon>
        <taxon>Eucarida</taxon>
        <taxon>Decapoda</taxon>
        <taxon>Pleocyemata</taxon>
        <taxon>Caridea</taxon>
        <taxon>Atyoidea</taxon>
        <taxon>Atyidae</taxon>
        <taxon>Halocaridina</taxon>
    </lineage>
</organism>
<reference evidence="1 2" key="1">
    <citation type="submission" date="2023-11" db="EMBL/GenBank/DDBJ databases">
        <title>Halocaridina rubra genome assembly.</title>
        <authorList>
            <person name="Smith C."/>
        </authorList>
    </citation>
    <scope>NUCLEOTIDE SEQUENCE [LARGE SCALE GENOMIC DNA]</scope>
    <source>
        <strain evidence="1">EP-1</strain>
        <tissue evidence="1">Whole</tissue>
    </source>
</reference>
<comment type="caution">
    <text evidence="1">The sequence shown here is derived from an EMBL/GenBank/DDBJ whole genome shotgun (WGS) entry which is preliminary data.</text>
</comment>
<name>A0AAN8WPB3_HALRR</name>
<evidence type="ECO:0000313" key="1">
    <source>
        <dbReference type="EMBL" id="KAK7063241.1"/>
    </source>
</evidence>
<keyword evidence="2" id="KW-1185">Reference proteome</keyword>
<dbReference type="InterPro" id="IPR036884">
    <property type="entry name" value="2Fe-2S-bd_dom_sf"/>
</dbReference>
<protein>
    <submittedName>
        <fullName evidence="1">Uncharacterized protein</fullName>
    </submittedName>
</protein>
<accession>A0AAN8WPB3</accession>
<evidence type="ECO:0000313" key="2">
    <source>
        <dbReference type="Proteomes" id="UP001381693"/>
    </source>
</evidence>
<gene>
    <name evidence="1" type="ORF">SK128_010506</name>
</gene>
<dbReference type="SUPFAM" id="SSF47741">
    <property type="entry name" value="CO dehydrogenase ISP C-domain like"/>
    <property type="match status" value="1"/>
</dbReference>
<dbReference type="AlphaFoldDB" id="A0AAN8WPB3"/>